<name>A0A1L8FL86_XENLA</name>
<dbReference type="AGR" id="Xenbase:XB-GENE-17339576"/>
<keyword evidence="6" id="KW-1015">Disulfide bond</keyword>
<dbReference type="SMART" id="SM00409">
    <property type="entry name" value="IG"/>
    <property type="match status" value="2"/>
</dbReference>
<keyword evidence="11" id="KW-1185">Reference proteome</keyword>
<dbReference type="GeneID" id="108696404"/>
<evidence type="ECO:0000313" key="11">
    <source>
        <dbReference type="Proteomes" id="UP000186698"/>
    </source>
</evidence>
<reference evidence="12" key="1">
    <citation type="submission" date="2025-08" db="UniProtKB">
        <authorList>
            <consortium name="RefSeq"/>
        </authorList>
    </citation>
    <scope>IDENTIFICATION</scope>
    <source>
        <strain evidence="12">J_2021</strain>
        <tissue evidence="12">Erythrocytes</tissue>
    </source>
</reference>
<evidence type="ECO:0000313" key="12">
    <source>
        <dbReference type="RefSeq" id="XP_018081221.1"/>
    </source>
</evidence>
<dbReference type="Pfam" id="PF13927">
    <property type="entry name" value="Ig_3"/>
    <property type="match status" value="1"/>
</dbReference>
<dbReference type="InterPro" id="IPR036179">
    <property type="entry name" value="Ig-like_dom_sf"/>
</dbReference>
<dbReference type="OMA" id="REMPFVM"/>
<dbReference type="Xenbase" id="XB-GENE-17339576">
    <property type="gene designation" value="esam.L"/>
</dbReference>
<sequence length="438" mass="47264">MGMSAGWALWLSVLGSAHLLINVTWALLEVHVEQTTIIAVEGKNIVLPVWYSSSSLQDPYITWHFVRAPLKEIQILKYLQVTSVDDTQFKNRVRFAEPMPSKNISIIINNTQEIDSGVYKCLVNVPDDTSVGGGNSGEINVTVIVPPSIPKCQIQGTPYAGANVTLTCRSLSGKPEPGYSWIRSAPTTQIFFPPTQDAAKGTLSLINLTSDSSGTYVCTSKNIAGSSSCNITLEVTSYSKTAVIVGAVVGSIVGICLLIALLVALLYFFRRKKKDLQDEIENEIKEDAQAPKSLSWAKGNESDIVYKNGTLSSVNTQRDHKLYPSKSPSETASVITVAGSNIGHKQIYPNERGGVKSPTPTPSLSSQSLPTYIPPQNGNYFHHPIPTNRSTLQKTNGVGQPVPRRELNFPSGVTPSNLVRMGAVPVMVPAQSQAGSLV</sequence>
<gene>
    <name evidence="12 13" type="primary">esam.L</name>
</gene>
<dbReference type="Proteomes" id="UP000186698">
    <property type="component" value="Chromosome 7L"/>
</dbReference>
<dbReference type="InterPro" id="IPR003599">
    <property type="entry name" value="Ig_sub"/>
</dbReference>
<dbReference type="FunFam" id="2.60.40.10:FF:000095">
    <property type="entry name" value="immunoglobulin superfamily member 11 isoform X1"/>
    <property type="match status" value="1"/>
</dbReference>
<keyword evidence="4 9" id="KW-1133">Transmembrane helix</keyword>
<proteinExistence type="predicted"/>
<evidence type="ECO:0000256" key="2">
    <source>
        <dbReference type="ARBA" id="ARBA00022692"/>
    </source>
</evidence>
<dbReference type="PROSITE" id="PS50835">
    <property type="entry name" value="IG_LIKE"/>
    <property type="match status" value="1"/>
</dbReference>
<dbReference type="GO" id="GO:0007156">
    <property type="term" value="P:homophilic cell adhesion via plasma membrane adhesion molecules"/>
    <property type="evidence" value="ECO:0000318"/>
    <property type="project" value="GO_Central"/>
</dbReference>
<dbReference type="STRING" id="8355.A0A1L8FL86"/>
<dbReference type="InterPro" id="IPR003598">
    <property type="entry name" value="Ig_sub2"/>
</dbReference>
<dbReference type="KEGG" id="xla:108696404"/>
<evidence type="ECO:0000256" key="5">
    <source>
        <dbReference type="ARBA" id="ARBA00023136"/>
    </source>
</evidence>
<keyword evidence="7" id="KW-0393">Immunoglobulin domain</keyword>
<feature type="region of interest" description="Disordered" evidence="8">
    <location>
        <begin position="392"/>
        <end position="413"/>
    </location>
</feature>
<dbReference type="InterPro" id="IPR007110">
    <property type="entry name" value="Ig-like_dom"/>
</dbReference>
<dbReference type="InterPro" id="IPR042757">
    <property type="entry name" value="ESAM"/>
</dbReference>
<dbReference type="GO" id="GO:0098632">
    <property type="term" value="F:cell-cell adhesion mediator activity"/>
    <property type="evidence" value="ECO:0000318"/>
    <property type="project" value="GO_Central"/>
</dbReference>
<evidence type="ECO:0000256" key="6">
    <source>
        <dbReference type="ARBA" id="ARBA00023157"/>
    </source>
</evidence>
<dbReference type="InterPro" id="IPR013783">
    <property type="entry name" value="Ig-like_fold"/>
</dbReference>
<evidence type="ECO:0000313" key="13">
    <source>
        <dbReference type="Xenbase" id="XB-GENE-17339576"/>
    </source>
</evidence>
<feature type="region of interest" description="Disordered" evidence="8">
    <location>
        <begin position="347"/>
        <end position="368"/>
    </location>
</feature>
<dbReference type="PaxDb" id="8355-A0A1L8FL86"/>
<accession>A0A1L8FL86</accession>
<dbReference type="SUPFAM" id="SSF48726">
    <property type="entry name" value="Immunoglobulin"/>
    <property type="match status" value="2"/>
</dbReference>
<evidence type="ECO:0000256" key="9">
    <source>
        <dbReference type="SAM" id="Phobius"/>
    </source>
</evidence>
<evidence type="ECO:0000256" key="4">
    <source>
        <dbReference type="ARBA" id="ARBA00022989"/>
    </source>
</evidence>
<dbReference type="Bgee" id="108696404">
    <property type="expression patterns" value="Expressed in spleen and 14 other cell types or tissues"/>
</dbReference>
<dbReference type="GO" id="GO:0005886">
    <property type="term" value="C:plasma membrane"/>
    <property type="evidence" value="ECO:0000318"/>
    <property type="project" value="GO_Central"/>
</dbReference>
<dbReference type="PANTHER" id="PTHR44549">
    <property type="entry name" value="ENDOTHELIAL CELL-SELECTIVE ADHESION MOLECULE"/>
    <property type="match status" value="1"/>
</dbReference>
<evidence type="ECO:0000256" key="3">
    <source>
        <dbReference type="ARBA" id="ARBA00022729"/>
    </source>
</evidence>
<keyword evidence="2 9" id="KW-0812">Transmembrane</keyword>
<dbReference type="OrthoDB" id="10041737at2759"/>
<evidence type="ECO:0000256" key="7">
    <source>
        <dbReference type="ARBA" id="ARBA00023319"/>
    </source>
</evidence>
<dbReference type="PANTHER" id="PTHR44549:SF1">
    <property type="entry name" value="ENDOTHELIAL CELL-SELECTIVE ADHESION MOLECULE"/>
    <property type="match status" value="1"/>
</dbReference>
<protein>
    <submittedName>
        <fullName evidence="12">Endothelial cell-selective adhesion molecule</fullName>
    </submittedName>
</protein>
<dbReference type="CTD" id="108696404"/>
<evidence type="ECO:0000256" key="10">
    <source>
        <dbReference type="SAM" id="SignalP"/>
    </source>
</evidence>
<feature type="signal peptide" evidence="10">
    <location>
        <begin position="1"/>
        <end position="26"/>
    </location>
</feature>
<keyword evidence="3 10" id="KW-0732">Signal</keyword>
<dbReference type="InterPro" id="IPR013106">
    <property type="entry name" value="Ig_V-set"/>
</dbReference>
<dbReference type="GO" id="GO:0005912">
    <property type="term" value="C:adherens junction"/>
    <property type="evidence" value="ECO:0000318"/>
    <property type="project" value="GO_Central"/>
</dbReference>
<dbReference type="Gene3D" id="2.60.40.10">
    <property type="entry name" value="Immunoglobulins"/>
    <property type="match status" value="2"/>
</dbReference>
<feature type="transmembrane region" description="Helical" evidence="9">
    <location>
        <begin position="242"/>
        <end position="269"/>
    </location>
</feature>
<evidence type="ECO:0000256" key="8">
    <source>
        <dbReference type="SAM" id="MobiDB-lite"/>
    </source>
</evidence>
<feature type="chain" id="PRO_5035274713" evidence="10">
    <location>
        <begin position="27"/>
        <end position="438"/>
    </location>
</feature>
<dbReference type="RefSeq" id="XP_018081221.1">
    <property type="nucleotide sequence ID" value="XM_018225732.2"/>
</dbReference>
<comment type="subcellular location">
    <subcellularLocation>
        <location evidence="1">Membrane</location>
        <topology evidence="1">Single-pass type I membrane protein</topology>
    </subcellularLocation>
</comment>
<keyword evidence="5 9" id="KW-0472">Membrane</keyword>
<dbReference type="AlphaFoldDB" id="A0A1L8FL86"/>
<organism evidence="11 12">
    <name type="scientific">Xenopus laevis</name>
    <name type="common">African clawed frog</name>
    <dbReference type="NCBI Taxonomy" id="8355"/>
    <lineage>
        <taxon>Eukaryota</taxon>
        <taxon>Metazoa</taxon>
        <taxon>Chordata</taxon>
        <taxon>Craniata</taxon>
        <taxon>Vertebrata</taxon>
        <taxon>Euteleostomi</taxon>
        <taxon>Amphibia</taxon>
        <taxon>Batrachia</taxon>
        <taxon>Anura</taxon>
        <taxon>Pipoidea</taxon>
        <taxon>Pipidae</taxon>
        <taxon>Xenopodinae</taxon>
        <taxon>Xenopus</taxon>
        <taxon>Xenopus</taxon>
    </lineage>
</organism>
<dbReference type="Pfam" id="PF07686">
    <property type="entry name" value="V-set"/>
    <property type="match status" value="1"/>
</dbReference>
<dbReference type="SMART" id="SM00408">
    <property type="entry name" value="IGc2"/>
    <property type="match status" value="1"/>
</dbReference>
<evidence type="ECO:0000256" key="1">
    <source>
        <dbReference type="ARBA" id="ARBA00004479"/>
    </source>
</evidence>